<feature type="domain" description="Tyr recombinase" evidence="2">
    <location>
        <begin position="6"/>
        <end position="201"/>
    </location>
</feature>
<dbReference type="PANTHER" id="PTHR30349:SF82">
    <property type="entry name" value="INTEGRASE_RECOMBINASE YOEC-RELATED"/>
    <property type="match status" value="1"/>
</dbReference>
<sequence>MNKKAKIVKPIKDAWVLKSVQDCLHDKFETGVRNYTIFQVGKATLLRVSDVLKLKKSDVYDYDGSVKRNAYTIDKKTKKRNVLYLKPVVKDLQEYYDWLEKWQKDHPAQQVFTSEWLFPSFTNPDKHIDRKRYYMIMHRVGEILNIPYLGTHTMRKTGAFKVYEQTNHNIGLVMKLLNHSSEEVTLTYLGLDQETREHILDTINFD</sequence>
<reference evidence="4" key="1">
    <citation type="submission" date="2019-09" db="EMBL/GenBank/DDBJ databases">
        <title>Comparative genomic analysis of Lactobacillus helveticus.</title>
        <authorList>
            <person name="Zhang H."/>
            <person name="Chen Y."/>
            <person name="Zhong Z."/>
        </authorList>
    </citation>
    <scope>NUCLEOTIDE SEQUENCE</scope>
    <source>
        <strain evidence="5">IMAU30003</strain>
        <strain evidence="4">IMAU50013</strain>
    </source>
</reference>
<dbReference type="Proteomes" id="UP000601587">
    <property type="component" value="Unassembled WGS sequence"/>
</dbReference>
<evidence type="ECO:0000313" key="5">
    <source>
        <dbReference type="EMBL" id="NRO34301.1"/>
    </source>
</evidence>
<evidence type="ECO:0000313" key="3">
    <source>
        <dbReference type="EMBL" id="GFP13184.1"/>
    </source>
</evidence>
<dbReference type="PANTHER" id="PTHR30349">
    <property type="entry name" value="PHAGE INTEGRASE-RELATED"/>
    <property type="match status" value="1"/>
</dbReference>
<evidence type="ECO:0000256" key="1">
    <source>
        <dbReference type="ARBA" id="ARBA00023172"/>
    </source>
</evidence>
<dbReference type="InterPro" id="IPR002104">
    <property type="entry name" value="Integrase_catalytic"/>
</dbReference>
<reference evidence="3" key="2">
    <citation type="submission" date="2020-07" db="EMBL/GenBank/DDBJ databases">
        <title>Draft genome sequence of Lactobacillus helveticus strain JCM 1062.</title>
        <authorList>
            <person name="Endo A."/>
            <person name="Maeno S."/>
            <person name="Kido Y."/>
        </authorList>
    </citation>
    <scope>NUCLEOTIDE SEQUENCE</scope>
    <source>
        <strain evidence="3">JCM 1062</strain>
    </source>
</reference>
<dbReference type="GO" id="GO:0006310">
    <property type="term" value="P:DNA recombination"/>
    <property type="evidence" value="ECO:0007669"/>
    <property type="project" value="UniProtKB-KW"/>
</dbReference>
<dbReference type="GO" id="GO:0003677">
    <property type="term" value="F:DNA binding"/>
    <property type="evidence" value="ECO:0007669"/>
    <property type="project" value="InterPro"/>
</dbReference>
<comment type="caution">
    <text evidence="4">The sequence shown here is derived from an EMBL/GenBank/DDBJ whole genome shotgun (WGS) entry which is preliminary data.</text>
</comment>
<accession>A0A0D5MIP5</accession>
<dbReference type="Gene3D" id="1.10.443.10">
    <property type="entry name" value="Intergrase catalytic core"/>
    <property type="match status" value="1"/>
</dbReference>
<dbReference type="Proteomes" id="UP000651333">
    <property type="component" value="Unassembled WGS sequence"/>
</dbReference>
<dbReference type="OrthoDB" id="9788852at2"/>
<dbReference type="InterPro" id="IPR013762">
    <property type="entry name" value="Integrase-like_cat_sf"/>
</dbReference>
<evidence type="ECO:0000313" key="6">
    <source>
        <dbReference type="Proteomes" id="UP000601587"/>
    </source>
</evidence>
<organism evidence="4 6">
    <name type="scientific">Lactobacillus helveticus</name>
    <name type="common">Lactobacillus suntoryeus</name>
    <dbReference type="NCBI Taxonomy" id="1587"/>
    <lineage>
        <taxon>Bacteria</taxon>
        <taxon>Bacillati</taxon>
        <taxon>Bacillota</taxon>
        <taxon>Bacilli</taxon>
        <taxon>Lactobacillales</taxon>
        <taxon>Lactobacillaceae</taxon>
        <taxon>Lactobacillus</taxon>
    </lineage>
</organism>
<dbReference type="GO" id="GO:0015074">
    <property type="term" value="P:DNA integration"/>
    <property type="evidence" value="ECO:0007669"/>
    <property type="project" value="InterPro"/>
</dbReference>
<name>A0A0D5MIP5_LACHE</name>
<dbReference type="InterPro" id="IPR050090">
    <property type="entry name" value="Tyrosine_recombinase_XerCD"/>
</dbReference>
<dbReference type="InterPro" id="IPR011010">
    <property type="entry name" value="DNA_brk_join_enz"/>
</dbReference>
<dbReference type="RefSeq" id="WP_003626321.1">
    <property type="nucleotide sequence ID" value="NZ_AP023028.1"/>
</dbReference>
<dbReference type="Pfam" id="PF00589">
    <property type="entry name" value="Phage_integrase"/>
    <property type="match status" value="1"/>
</dbReference>
<dbReference type="AlphaFoldDB" id="A0A0D5MIP5"/>
<evidence type="ECO:0000259" key="2">
    <source>
        <dbReference type="PROSITE" id="PS51898"/>
    </source>
</evidence>
<evidence type="ECO:0000313" key="4">
    <source>
        <dbReference type="EMBL" id="NRN91168.1"/>
    </source>
</evidence>
<dbReference type="EMBL" id="WCGB01000009">
    <property type="protein sequence ID" value="NRN91168.1"/>
    <property type="molecule type" value="Genomic_DNA"/>
</dbReference>
<keyword evidence="1" id="KW-0233">DNA recombination</keyword>
<dbReference type="EMBL" id="WCHB01000011">
    <property type="protein sequence ID" value="NRO34301.1"/>
    <property type="molecule type" value="Genomic_DNA"/>
</dbReference>
<protein>
    <submittedName>
        <fullName evidence="3">Site-specific recombinase</fullName>
    </submittedName>
    <submittedName>
        <fullName evidence="4">Tyrosine recombinase XerC</fullName>
    </submittedName>
</protein>
<dbReference type="Proteomes" id="UP000630086">
    <property type="component" value="Unassembled WGS sequence"/>
</dbReference>
<dbReference type="EMBL" id="BLYV01000231">
    <property type="protein sequence ID" value="GFP13184.1"/>
    <property type="molecule type" value="Genomic_DNA"/>
</dbReference>
<proteinExistence type="predicted"/>
<dbReference type="PROSITE" id="PS51898">
    <property type="entry name" value="TYR_RECOMBINASE"/>
    <property type="match status" value="1"/>
</dbReference>
<gene>
    <name evidence="5" type="ORF">IMAU30003_00536</name>
    <name evidence="4" type="ORF">IMAU50013_00694</name>
    <name evidence="3" type="ORF">LHEJCM1062_10560</name>
</gene>
<dbReference type="SUPFAM" id="SSF56349">
    <property type="entry name" value="DNA breaking-rejoining enzymes"/>
    <property type="match status" value="1"/>
</dbReference>
<dbReference type="KEGG" id="lhd:HUO_06060"/>